<dbReference type="PANTHER" id="PTHR24421">
    <property type="entry name" value="NITRATE/NITRITE SENSOR PROTEIN NARX-RELATED"/>
    <property type="match status" value="1"/>
</dbReference>
<evidence type="ECO:0000256" key="5">
    <source>
        <dbReference type="ARBA" id="ARBA00022741"/>
    </source>
</evidence>
<dbReference type="EMBL" id="BSUO01000001">
    <property type="protein sequence ID" value="GMA39939.1"/>
    <property type="molecule type" value="Genomic_DNA"/>
</dbReference>
<evidence type="ECO:0000256" key="10">
    <source>
        <dbReference type="SAM" id="Phobius"/>
    </source>
</evidence>
<keyword evidence="6 12" id="KW-0418">Kinase</keyword>
<evidence type="ECO:0000256" key="3">
    <source>
        <dbReference type="ARBA" id="ARBA00022553"/>
    </source>
</evidence>
<keyword evidence="4" id="KW-0808">Transferase</keyword>
<evidence type="ECO:0000256" key="7">
    <source>
        <dbReference type="ARBA" id="ARBA00022840"/>
    </source>
</evidence>
<evidence type="ECO:0000313" key="12">
    <source>
        <dbReference type="EMBL" id="GMA39939.1"/>
    </source>
</evidence>
<evidence type="ECO:0000256" key="1">
    <source>
        <dbReference type="ARBA" id="ARBA00000085"/>
    </source>
</evidence>
<organism evidence="12 13">
    <name type="scientific">Mobilicoccus caccae</name>
    <dbReference type="NCBI Taxonomy" id="1859295"/>
    <lineage>
        <taxon>Bacteria</taxon>
        <taxon>Bacillati</taxon>
        <taxon>Actinomycetota</taxon>
        <taxon>Actinomycetes</taxon>
        <taxon>Micrococcales</taxon>
        <taxon>Dermatophilaceae</taxon>
        <taxon>Mobilicoccus</taxon>
    </lineage>
</organism>
<keyword evidence="13" id="KW-1185">Reference proteome</keyword>
<evidence type="ECO:0000256" key="4">
    <source>
        <dbReference type="ARBA" id="ARBA00022679"/>
    </source>
</evidence>
<evidence type="ECO:0000259" key="11">
    <source>
        <dbReference type="Pfam" id="PF07730"/>
    </source>
</evidence>
<feature type="transmembrane region" description="Helical" evidence="10">
    <location>
        <begin position="6"/>
        <end position="24"/>
    </location>
</feature>
<evidence type="ECO:0000256" key="2">
    <source>
        <dbReference type="ARBA" id="ARBA00012438"/>
    </source>
</evidence>
<dbReference type="Pfam" id="PF07730">
    <property type="entry name" value="HisKA_3"/>
    <property type="match status" value="1"/>
</dbReference>
<keyword evidence="8" id="KW-0902">Two-component regulatory system</keyword>
<feature type="transmembrane region" description="Helical" evidence="10">
    <location>
        <begin position="66"/>
        <end position="88"/>
    </location>
</feature>
<keyword evidence="10" id="KW-1133">Transmembrane helix</keyword>
<dbReference type="SUPFAM" id="SSF55874">
    <property type="entry name" value="ATPase domain of HSP90 chaperone/DNA topoisomerase II/histidine kinase"/>
    <property type="match status" value="1"/>
</dbReference>
<comment type="catalytic activity">
    <reaction evidence="1">
        <text>ATP + protein L-histidine = ADP + protein N-phospho-L-histidine.</text>
        <dbReference type="EC" id="2.7.13.3"/>
    </reaction>
</comment>
<name>A0ABQ6IPX5_9MICO</name>
<evidence type="ECO:0000313" key="13">
    <source>
        <dbReference type="Proteomes" id="UP001157126"/>
    </source>
</evidence>
<keyword evidence="3" id="KW-0597">Phosphoprotein</keyword>
<reference evidence="13" key="1">
    <citation type="journal article" date="2019" name="Int. J. Syst. Evol. Microbiol.">
        <title>The Global Catalogue of Microorganisms (GCM) 10K type strain sequencing project: providing services to taxonomists for standard genome sequencing and annotation.</title>
        <authorList>
            <consortium name="The Broad Institute Genomics Platform"/>
            <consortium name="The Broad Institute Genome Sequencing Center for Infectious Disease"/>
            <person name="Wu L."/>
            <person name="Ma J."/>
        </authorList>
    </citation>
    <scope>NUCLEOTIDE SEQUENCE [LARGE SCALE GENOMIC DNA]</scope>
    <source>
        <strain evidence="13">NBRC 113072</strain>
    </source>
</reference>
<dbReference type="InterPro" id="IPR036890">
    <property type="entry name" value="HATPase_C_sf"/>
</dbReference>
<feature type="domain" description="Signal transduction histidine kinase subgroup 3 dimerisation and phosphoacceptor" evidence="11">
    <location>
        <begin position="118"/>
        <end position="183"/>
    </location>
</feature>
<dbReference type="CDD" id="cd16917">
    <property type="entry name" value="HATPase_UhpB-NarQ-NarX-like"/>
    <property type="match status" value="1"/>
</dbReference>
<protein>
    <recommendedName>
        <fullName evidence="2">histidine kinase</fullName>
        <ecNumber evidence="2">2.7.13.3</ecNumber>
    </recommendedName>
</protein>
<feature type="transmembrane region" description="Helical" evidence="10">
    <location>
        <begin position="36"/>
        <end position="54"/>
    </location>
</feature>
<dbReference type="Gene3D" id="3.30.565.10">
    <property type="entry name" value="Histidine kinase-like ATPase, C-terminal domain"/>
    <property type="match status" value="1"/>
</dbReference>
<evidence type="ECO:0000256" key="6">
    <source>
        <dbReference type="ARBA" id="ARBA00022777"/>
    </source>
</evidence>
<evidence type="ECO:0000256" key="8">
    <source>
        <dbReference type="ARBA" id="ARBA00023012"/>
    </source>
</evidence>
<evidence type="ECO:0000256" key="9">
    <source>
        <dbReference type="SAM" id="MobiDB-lite"/>
    </source>
</evidence>
<accession>A0ABQ6IPX5</accession>
<dbReference type="Proteomes" id="UP001157126">
    <property type="component" value="Unassembled WGS sequence"/>
</dbReference>
<dbReference type="InterPro" id="IPR011712">
    <property type="entry name" value="Sig_transdc_His_kin_sub3_dim/P"/>
</dbReference>
<gene>
    <name evidence="12" type="ORF">GCM10025883_19840</name>
</gene>
<sequence>MALTISVAMVFSGSASGAWCFAAISLAKERRIWPSVLVLLVASAASSVGSEWWLPSPSSPEDPPLWLLFLLVVLMSSLVMAVGFNLGIRRDLVRSLQERAETAEREQASRAASARVAERSRIAREMHDVLAHRISTVAMHSGALAYRTDLSPQDVQGTARLIQENAHSALIELRDILGVLRDDARIPTGQHAPEPPQPTIADIADLVTDARATGQEVDLDLSVDPEDIPAGVGRHLYRSAQECLTNARKHAPGAPVAIRITRDGENGRARLALEVSNPLTRPIGPSDTSPTARPEPTSWDRAVDGTVGESVLRAPTSGLGLLGLAERADLAGGRLDHGPVGDRYVTRITVPWPERSSA</sequence>
<feature type="region of interest" description="Disordered" evidence="9">
    <location>
        <begin position="278"/>
        <end position="302"/>
    </location>
</feature>
<dbReference type="EC" id="2.7.13.3" evidence="2"/>
<keyword evidence="10" id="KW-0472">Membrane</keyword>
<keyword evidence="5" id="KW-0547">Nucleotide-binding</keyword>
<comment type="caution">
    <text evidence="12">The sequence shown here is derived from an EMBL/GenBank/DDBJ whole genome shotgun (WGS) entry which is preliminary data.</text>
</comment>
<dbReference type="RefSeq" id="WP_284303728.1">
    <property type="nucleotide sequence ID" value="NZ_BSUO01000001.1"/>
</dbReference>
<dbReference type="GO" id="GO:0016301">
    <property type="term" value="F:kinase activity"/>
    <property type="evidence" value="ECO:0007669"/>
    <property type="project" value="UniProtKB-KW"/>
</dbReference>
<dbReference type="PANTHER" id="PTHR24421:SF10">
    <property type="entry name" value="NITRATE_NITRITE SENSOR PROTEIN NARQ"/>
    <property type="match status" value="1"/>
</dbReference>
<keyword evidence="10" id="KW-0812">Transmembrane</keyword>
<dbReference type="Gene3D" id="1.20.5.1930">
    <property type="match status" value="1"/>
</dbReference>
<proteinExistence type="predicted"/>
<keyword evidence="7" id="KW-0067">ATP-binding</keyword>
<dbReference type="InterPro" id="IPR050482">
    <property type="entry name" value="Sensor_HK_TwoCompSys"/>
</dbReference>